<keyword evidence="1" id="KW-0092">Biotin</keyword>
<name>A0A3B0BYR7_9FLAO</name>
<dbReference type="Pfam" id="PF00364">
    <property type="entry name" value="Biotin_lipoyl"/>
    <property type="match status" value="1"/>
</dbReference>
<dbReference type="Proteomes" id="UP000276603">
    <property type="component" value="Unassembled WGS sequence"/>
</dbReference>
<dbReference type="PANTHER" id="PTHR45266">
    <property type="entry name" value="OXALOACETATE DECARBOXYLASE ALPHA CHAIN"/>
    <property type="match status" value="1"/>
</dbReference>
<gene>
    <name evidence="3" type="ORF">D7Z94_24140</name>
</gene>
<dbReference type="PROSITE" id="PS50968">
    <property type="entry name" value="BIOTINYL_LIPOYL"/>
    <property type="match status" value="1"/>
</dbReference>
<dbReference type="OrthoDB" id="9812676at2"/>
<accession>A0A3B0BYR7</accession>
<dbReference type="SUPFAM" id="SSF51230">
    <property type="entry name" value="Single hybrid motif"/>
    <property type="match status" value="1"/>
</dbReference>
<dbReference type="CDD" id="cd06850">
    <property type="entry name" value="biotinyl_domain"/>
    <property type="match status" value="1"/>
</dbReference>
<dbReference type="PANTHER" id="PTHR45266:SF3">
    <property type="entry name" value="OXALOACETATE DECARBOXYLASE ALPHA CHAIN"/>
    <property type="match status" value="1"/>
</dbReference>
<dbReference type="PROSITE" id="PS00188">
    <property type="entry name" value="BIOTIN"/>
    <property type="match status" value="1"/>
</dbReference>
<evidence type="ECO:0000313" key="4">
    <source>
        <dbReference type="Proteomes" id="UP000276603"/>
    </source>
</evidence>
<keyword evidence="4" id="KW-1185">Reference proteome</keyword>
<protein>
    <submittedName>
        <fullName evidence="3">Acetyl-CoA carboxylase biotin carboxyl carrier protein subunit</fullName>
    </submittedName>
</protein>
<evidence type="ECO:0000256" key="1">
    <source>
        <dbReference type="ARBA" id="ARBA00023267"/>
    </source>
</evidence>
<dbReference type="AlphaFoldDB" id="A0A3B0BYR7"/>
<evidence type="ECO:0000259" key="2">
    <source>
        <dbReference type="PROSITE" id="PS50968"/>
    </source>
</evidence>
<dbReference type="RefSeq" id="WP_120714383.1">
    <property type="nucleotide sequence ID" value="NZ_CANMKH010000011.1"/>
</dbReference>
<evidence type="ECO:0000313" key="3">
    <source>
        <dbReference type="EMBL" id="RKN77037.1"/>
    </source>
</evidence>
<dbReference type="InterPro" id="IPR011053">
    <property type="entry name" value="Single_hybrid_motif"/>
</dbReference>
<sequence length="161" mass="17815">MDNVFKVTVNENLTFDLADGDIQKVDALRTSGTQYHILQGNRPFSVEIVDSDFNQKTYEIKVNNNSYAVNIADALDLLINDMGFSLSSAKDIGSIEAPMPGLILEISVKEGQEVNEDDQLLILEAMKMENVITSPRNGVIKSIGVKQGDAVEKKHLLIEFE</sequence>
<dbReference type="InterPro" id="IPR050709">
    <property type="entry name" value="Biotin_Carboxyl_Carrier/Decarb"/>
</dbReference>
<dbReference type="Gene3D" id="2.40.50.100">
    <property type="match status" value="1"/>
</dbReference>
<dbReference type="InterPro" id="IPR001882">
    <property type="entry name" value="Biotin_BS"/>
</dbReference>
<comment type="caution">
    <text evidence="3">The sequence shown here is derived from an EMBL/GenBank/DDBJ whole genome shotgun (WGS) entry which is preliminary data.</text>
</comment>
<organism evidence="3 4">
    <name type="scientific">Ulvibacterium marinum</name>
    <dbReference type="NCBI Taxonomy" id="2419782"/>
    <lineage>
        <taxon>Bacteria</taxon>
        <taxon>Pseudomonadati</taxon>
        <taxon>Bacteroidota</taxon>
        <taxon>Flavobacteriia</taxon>
        <taxon>Flavobacteriales</taxon>
        <taxon>Flavobacteriaceae</taxon>
        <taxon>Ulvibacterium</taxon>
    </lineage>
</organism>
<dbReference type="FunFam" id="2.40.50.100:FF:000003">
    <property type="entry name" value="Acetyl-CoA carboxylase biotin carboxyl carrier protein"/>
    <property type="match status" value="1"/>
</dbReference>
<feature type="domain" description="Lipoyl-binding" evidence="2">
    <location>
        <begin position="79"/>
        <end position="161"/>
    </location>
</feature>
<reference evidence="3 4" key="1">
    <citation type="submission" date="2018-10" db="EMBL/GenBank/DDBJ databases">
        <title>Ulvibacterium marinum gen. nov., sp. nov., a novel marine bacterium of the family Flavobacteriaceae, isolated from a culture of the green alga Ulva prolifera.</title>
        <authorList>
            <person name="Zhang Z."/>
        </authorList>
    </citation>
    <scope>NUCLEOTIDE SEQUENCE [LARGE SCALE GENOMIC DNA]</scope>
    <source>
        <strain evidence="3 4">CCMM003</strain>
    </source>
</reference>
<dbReference type="EMBL" id="RBCJ01000006">
    <property type="protein sequence ID" value="RKN77037.1"/>
    <property type="molecule type" value="Genomic_DNA"/>
</dbReference>
<proteinExistence type="predicted"/>
<dbReference type="InterPro" id="IPR000089">
    <property type="entry name" value="Biotin_lipoyl"/>
</dbReference>